<dbReference type="Proteomes" id="UP000295777">
    <property type="component" value="Unassembled WGS sequence"/>
</dbReference>
<keyword evidence="1" id="KW-0472">Membrane</keyword>
<evidence type="ECO:0000313" key="3">
    <source>
        <dbReference type="Proteomes" id="UP000295777"/>
    </source>
</evidence>
<gene>
    <name evidence="2" type="ORF">CLV27_1702</name>
</gene>
<keyword evidence="1" id="KW-0812">Transmembrane</keyword>
<feature type="transmembrane region" description="Helical" evidence="1">
    <location>
        <begin position="39"/>
        <end position="55"/>
    </location>
</feature>
<feature type="transmembrane region" description="Helical" evidence="1">
    <location>
        <begin position="137"/>
        <end position="156"/>
    </location>
</feature>
<dbReference type="AlphaFoldDB" id="A0A4R1G4E6"/>
<evidence type="ECO:0000256" key="1">
    <source>
        <dbReference type="SAM" id="Phobius"/>
    </source>
</evidence>
<proteinExistence type="predicted"/>
<organism evidence="2 3">
    <name type="scientific">Phorcysia thermohydrogeniphila</name>
    <dbReference type="NCBI Taxonomy" id="936138"/>
    <lineage>
        <taxon>Bacteria</taxon>
        <taxon>Pseudomonadati</taxon>
        <taxon>Aquificota</taxon>
        <taxon>Aquificia</taxon>
        <taxon>Desulfurobacteriales</taxon>
        <taxon>Desulfurobacteriaceae</taxon>
        <taxon>Phorcysia</taxon>
    </lineage>
</organism>
<reference evidence="2 3" key="1">
    <citation type="submission" date="2019-03" db="EMBL/GenBank/DDBJ databases">
        <title>Genomic Encyclopedia of Archaeal and Bacterial Type Strains, Phase II (KMG-II): from individual species to whole genera.</title>
        <authorList>
            <person name="Goeker M."/>
        </authorList>
    </citation>
    <scope>NUCLEOTIDE SEQUENCE [LARGE SCALE GENOMIC DNA]</scope>
    <source>
        <strain evidence="2 3">DSM 24425</strain>
    </source>
</reference>
<keyword evidence="1" id="KW-1133">Transmembrane helix</keyword>
<dbReference type="OrthoDB" id="14825at2"/>
<sequence>MDRKEINELRQEIESIDSRLKEIAETLSVSKKNFNFNDFIQEITGAVILAFPFAANADIWEISKNMTFYHAAFTFIATVLGLFIFIRYANVGNWKTQNLAGFIPLRLLTSLIISLVISALSLLILGIYPGIINTFSWFIKTVILVTVFSVIGSIGLDAAK</sequence>
<protein>
    <submittedName>
        <fullName evidence="2">Putative membrane protein</fullName>
    </submittedName>
</protein>
<comment type="caution">
    <text evidence="2">The sequence shown here is derived from an EMBL/GenBank/DDBJ whole genome shotgun (WGS) entry which is preliminary data.</text>
</comment>
<keyword evidence="3" id="KW-1185">Reference proteome</keyword>
<name>A0A4R1G4E6_9BACT</name>
<dbReference type="RefSeq" id="WP_132527752.1">
    <property type="nucleotide sequence ID" value="NZ_SMFV01000007.1"/>
</dbReference>
<evidence type="ECO:0000313" key="2">
    <source>
        <dbReference type="EMBL" id="TCK02524.1"/>
    </source>
</evidence>
<feature type="transmembrane region" description="Helical" evidence="1">
    <location>
        <begin position="107"/>
        <end position="131"/>
    </location>
</feature>
<feature type="transmembrane region" description="Helical" evidence="1">
    <location>
        <begin position="67"/>
        <end position="86"/>
    </location>
</feature>
<dbReference type="EMBL" id="SMFV01000007">
    <property type="protein sequence ID" value="TCK02524.1"/>
    <property type="molecule type" value="Genomic_DNA"/>
</dbReference>
<accession>A0A4R1G4E6</accession>